<feature type="binding site" evidence="6">
    <location>
        <position position="706"/>
    </location>
    <ligand>
        <name>ATP</name>
        <dbReference type="ChEBI" id="CHEBI:30616"/>
    </ligand>
</feature>
<name>A0AAF0UNG9_SOLVR</name>
<dbReference type="FunFam" id="3.30.200.20:FF:000182">
    <property type="entry name" value="PTI1-like tyrosine-protein kinase 3"/>
    <property type="match status" value="1"/>
</dbReference>
<feature type="region of interest" description="Disordered" evidence="7">
    <location>
        <begin position="622"/>
        <end position="642"/>
    </location>
</feature>
<dbReference type="SUPFAM" id="SSF56112">
    <property type="entry name" value="Protein kinase-like (PK-like)"/>
    <property type="match status" value="1"/>
</dbReference>
<dbReference type="GO" id="GO:0004713">
    <property type="term" value="F:protein tyrosine kinase activity"/>
    <property type="evidence" value="ECO:0007669"/>
    <property type="project" value="InterPro"/>
</dbReference>
<organism evidence="9 10">
    <name type="scientific">Solanum verrucosum</name>
    <dbReference type="NCBI Taxonomy" id="315347"/>
    <lineage>
        <taxon>Eukaryota</taxon>
        <taxon>Viridiplantae</taxon>
        <taxon>Streptophyta</taxon>
        <taxon>Embryophyta</taxon>
        <taxon>Tracheophyta</taxon>
        <taxon>Spermatophyta</taxon>
        <taxon>Magnoliopsida</taxon>
        <taxon>eudicotyledons</taxon>
        <taxon>Gunneridae</taxon>
        <taxon>Pentapetalae</taxon>
        <taxon>asterids</taxon>
        <taxon>lamiids</taxon>
        <taxon>Solanales</taxon>
        <taxon>Solanaceae</taxon>
        <taxon>Solanoideae</taxon>
        <taxon>Solaneae</taxon>
        <taxon>Solanum</taxon>
    </lineage>
</organism>
<dbReference type="InterPro" id="IPR035426">
    <property type="entry name" value="Gemin2/Brr1"/>
</dbReference>
<keyword evidence="4" id="KW-0418">Kinase</keyword>
<dbReference type="Gene3D" id="1.20.58.1070">
    <property type="match status" value="1"/>
</dbReference>
<evidence type="ECO:0000259" key="8">
    <source>
        <dbReference type="PROSITE" id="PS50011"/>
    </source>
</evidence>
<dbReference type="Gene3D" id="1.10.510.10">
    <property type="entry name" value="Transferase(Phosphotransferase) domain 1"/>
    <property type="match status" value="1"/>
</dbReference>
<evidence type="ECO:0000256" key="1">
    <source>
        <dbReference type="ARBA" id="ARBA00022553"/>
    </source>
</evidence>
<dbReference type="PANTHER" id="PTHR47983:SF7">
    <property type="entry name" value="PROTEIN KINASE SUPERFAMILY PROTEIN"/>
    <property type="match status" value="1"/>
</dbReference>
<dbReference type="InterPro" id="IPR017441">
    <property type="entry name" value="Protein_kinase_ATP_BS"/>
</dbReference>
<dbReference type="InterPro" id="IPR020635">
    <property type="entry name" value="Tyr_kinase_cat_dom"/>
</dbReference>
<gene>
    <name evidence="9" type="ORF">MTR67_041991</name>
</gene>
<keyword evidence="3 6" id="KW-0547">Nucleotide-binding</keyword>
<evidence type="ECO:0000256" key="2">
    <source>
        <dbReference type="ARBA" id="ARBA00022679"/>
    </source>
</evidence>
<dbReference type="AlphaFoldDB" id="A0AAF0UNG9"/>
<dbReference type="PROSITE" id="PS00107">
    <property type="entry name" value="PROTEIN_KINASE_ATP"/>
    <property type="match status" value="1"/>
</dbReference>
<dbReference type="Gene3D" id="3.30.200.20">
    <property type="entry name" value="Phosphorylase Kinase, domain 1"/>
    <property type="match status" value="1"/>
</dbReference>
<evidence type="ECO:0000256" key="3">
    <source>
        <dbReference type="ARBA" id="ARBA00022741"/>
    </source>
</evidence>
<dbReference type="PROSITE" id="PS50011">
    <property type="entry name" value="PROTEIN_KINASE_DOM"/>
    <property type="match status" value="1"/>
</dbReference>
<reference evidence="9" key="1">
    <citation type="submission" date="2023-08" db="EMBL/GenBank/DDBJ databases">
        <title>A de novo genome assembly of Solanum verrucosum Schlechtendal, a Mexican diploid species geographically isolated from the other diploid A-genome species in potato relatives.</title>
        <authorList>
            <person name="Hosaka K."/>
        </authorList>
    </citation>
    <scope>NUCLEOTIDE SEQUENCE</scope>
    <source>
        <tissue evidence="9">Young leaves</tissue>
    </source>
</reference>
<dbReference type="EMBL" id="CP133620">
    <property type="protein sequence ID" value="WMV48606.1"/>
    <property type="molecule type" value="Genomic_DNA"/>
</dbReference>
<feature type="compositionally biased region" description="Acidic residues" evidence="7">
    <location>
        <begin position="443"/>
        <end position="456"/>
    </location>
</feature>
<dbReference type="Proteomes" id="UP001234989">
    <property type="component" value="Chromosome 9"/>
</dbReference>
<keyword evidence="2" id="KW-0808">Transferase</keyword>
<evidence type="ECO:0000256" key="4">
    <source>
        <dbReference type="ARBA" id="ARBA00022777"/>
    </source>
</evidence>
<protein>
    <recommendedName>
        <fullName evidence="8">Protein kinase domain-containing protein</fullName>
    </recommendedName>
</protein>
<feature type="compositionally biased region" description="Acidic residues" evidence="7">
    <location>
        <begin position="295"/>
        <end position="306"/>
    </location>
</feature>
<evidence type="ECO:0000256" key="6">
    <source>
        <dbReference type="PROSITE-ProRule" id="PRU10141"/>
    </source>
</evidence>
<dbReference type="InterPro" id="IPR052101">
    <property type="entry name" value="Plant_StressResp_Kinase"/>
</dbReference>
<evidence type="ECO:0000256" key="7">
    <source>
        <dbReference type="SAM" id="MobiDB-lite"/>
    </source>
</evidence>
<dbReference type="Pfam" id="PF04938">
    <property type="entry name" value="SIP1"/>
    <property type="match status" value="1"/>
</dbReference>
<evidence type="ECO:0000313" key="10">
    <source>
        <dbReference type="Proteomes" id="UP001234989"/>
    </source>
</evidence>
<evidence type="ECO:0000313" key="9">
    <source>
        <dbReference type="EMBL" id="WMV48606.1"/>
    </source>
</evidence>
<dbReference type="InterPro" id="IPR011009">
    <property type="entry name" value="Kinase-like_dom_sf"/>
</dbReference>
<dbReference type="SMART" id="SM00219">
    <property type="entry name" value="TyrKc"/>
    <property type="match status" value="1"/>
</dbReference>
<feature type="domain" description="Protein kinase" evidence="8">
    <location>
        <begin position="677"/>
        <end position="856"/>
    </location>
</feature>
<keyword evidence="5 6" id="KW-0067">ATP-binding</keyword>
<accession>A0AAF0UNG9</accession>
<dbReference type="InterPro" id="IPR001245">
    <property type="entry name" value="Ser-Thr/Tyr_kinase_cat_dom"/>
</dbReference>
<keyword evidence="1" id="KW-0597">Phosphoprotein</keyword>
<keyword evidence="10" id="KW-1185">Reference proteome</keyword>
<sequence length="856" mass="95556">MADGFDSHASSEFSNTKVQTFTERMKDEISISENSKKFNVCASETQEFSTHFVADESSIKKNDEAKSSFNMEEKKDDGSVRCSLKIEVIDDTAMIDISQVGKSCSIDKNIKGFDGKSGRNRKKKNANQMVAIKAKVRNMEEAKEKNVNGCKINGGEEKRVYCRKELENLRFVGMEQQRKMWVEVYCGLGDTVQKEYDGLADSNTQKHIRLSRSRRHIGKENTPVISGVLAAKERGKHLKVYTQRGMTYMNLQNTLCNNHSEHLDDQEGYIDTKNSLSAFPPSRDDGISYEGENNVYEESDDSDDDYSSIQRPAFRVTGKPDFDSGPPEDGLEYLRRVRWEALRLPKVKVAAVQGSKLNKEQTSYMPQIPDIASCLEHLLPLKKWEEAFLADFSGLRLALSRLEANIGTCSQLHSSTFVDQPLSSDQLPENIVLDKFDGLMSGEEESSLSDAGDDPALENSIPKSSPANSPTLSVILGMDAVARVSMLRKQITAVQSLRALTMDDCLWLFALCAAVDTPVDADTCAALRSLLRKCANLRADKSKIDDEVIMLNIRVNQKPQTPLVEKKGSGFGFGMKSFKTHAPPGYFVRLENAMAKDDLYLSKRVRMRRWFCCTCKVEESDPSHENELHKSPKNNADGYQKGTKASVPAKAEVQKAIPTIEVPALSLDELKEETDNFGSKALIGEGSYGRVYYANLNNGKPVAVKKLDVSSEPETNVDFLSQVSMVSRLKHENLVELLGYCVEGNLRVLAYEFATMGSLHDILHGRKGVQGAQPGPTLDWMQRVKIAVDAARGLEYLHEKVQPPRIHRDIRSSNVLLFEDYKAKIADFNLSNQSPDMAARLHSTRVLGTFGYHAPE</sequence>
<dbReference type="InterPro" id="IPR000719">
    <property type="entry name" value="Prot_kinase_dom"/>
</dbReference>
<feature type="region of interest" description="Disordered" evidence="7">
    <location>
        <begin position="443"/>
        <end position="467"/>
    </location>
</feature>
<dbReference type="Pfam" id="PF07714">
    <property type="entry name" value="PK_Tyr_Ser-Thr"/>
    <property type="match status" value="1"/>
</dbReference>
<feature type="region of interest" description="Disordered" evidence="7">
    <location>
        <begin position="280"/>
        <end position="307"/>
    </location>
</feature>
<evidence type="ECO:0000256" key="5">
    <source>
        <dbReference type="ARBA" id="ARBA00022840"/>
    </source>
</evidence>
<proteinExistence type="predicted"/>
<dbReference type="GO" id="GO:0000387">
    <property type="term" value="P:spliceosomal snRNP assembly"/>
    <property type="evidence" value="ECO:0007669"/>
    <property type="project" value="InterPro"/>
</dbReference>
<dbReference type="GO" id="GO:0005524">
    <property type="term" value="F:ATP binding"/>
    <property type="evidence" value="ECO:0007669"/>
    <property type="project" value="UniProtKB-UniRule"/>
</dbReference>
<dbReference type="PANTHER" id="PTHR47983">
    <property type="entry name" value="PTO-INTERACTING PROTEIN 1-LIKE"/>
    <property type="match status" value="1"/>
</dbReference>